<proteinExistence type="predicted"/>
<gene>
    <name evidence="1" type="ORF">OWV82_004415</name>
</gene>
<dbReference type="Proteomes" id="UP001164539">
    <property type="component" value="Chromosome 2"/>
</dbReference>
<reference evidence="1 2" key="1">
    <citation type="journal article" date="2023" name="Science">
        <title>Complex scaffold remodeling in plant triterpene biosynthesis.</title>
        <authorList>
            <person name="De La Pena R."/>
            <person name="Hodgson H."/>
            <person name="Liu J.C."/>
            <person name="Stephenson M.J."/>
            <person name="Martin A.C."/>
            <person name="Owen C."/>
            <person name="Harkess A."/>
            <person name="Leebens-Mack J."/>
            <person name="Jimenez L.E."/>
            <person name="Osbourn A."/>
            <person name="Sattely E.S."/>
        </authorList>
    </citation>
    <scope>NUCLEOTIDE SEQUENCE [LARGE SCALE GENOMIC DNA]</scope>
    <source>
        <strain evidence="2">cv. JPN11</strain>
        <tissue evidence="1">Leaf</tissue>
    </source>
</reference>
<sequence length="339" mass="38478">MSNLESYPPVFRQKNNDQTQMVDPNGSSVKDFQKYYSDPVPLIDLQRMNLEKFGEACKDWGLFRLVNHGIPVTLMSQLQGQAKKLFSLSFESKQRVFTSPVSYFWGTPALTPSGAALAPQNINWVEGFNVPLSQLSQFQAHADPMLDSFRVLLEEYGKHMGRIARSLFEAMVKNLNLDAEQSESNLSESTGFLRVYRYPKLSEANEAAAFGMEVHTDSSVLSILNQDQVSGLELFKQNEWFQVKPIPGSLIVNLGDMMQAISNEEYMSVKHRVKVNKNEERFSICYFVFPGEGSVIRSSKYKPFTYSDFRAQVQQDIKTVGFKVGLERFKISADHEQAS</sequence>
<keyword evidence="2" id="KW-1185">Reference proteome</keyword>
<comment type="caution">
    <text evidence="1">The sequence shown here is derived from an EMBL/GenBank/DDBJ whole genome shotgun (WGS) entry which is preliminary data.</text>
</comment>
<organism evidence="1 2">
    <name type="scientific">Melia azedarach</name>
    <name type="common">Chinaberry tree</name>
    <dbReference type="NCBI Taxonomy" id="155640"/>
    <lineage>
        <taxon>Eukaryota</taxon>
        <taxon>Viridiplantae</taxon>
        <taxon>Streptophyta</taxon>
        <taxon>Embryophyta</taxon>
        <taxon>Tracheophyta</taxon>
        <taxon>Spermatophyta</taxon>
        <taxon>Magnoliopsida</taxon>
        <taxon>eudicotyledons</taxon>
        <taxon>Gunneridae</taxon>
        <taxon>Pentapetalae</taxon>
        <taxon>rosids</taxon>
        <taxon>malvids</taxon>
        <taxon>Sapindales</taxon>
        <taxon>Meliaceae</taxon>
        <taxon>Melia</taxon>
    </lineage>
</organism>
<dbReference type="EMBL" id="CM051395">
    <property type="protein sequence ID" value="KAJ4725561.1"/>
    <property type="molecule type" value="Genomic_DNA"/>
</dbReference>
<evidence type="ECO:0000313" key="2">
    <source>
        <dbReference type="Proteomes" id="UP001164539"/>
    </source>
</evidence>
<name>A0ACC1YQ43_MELAZ</name>
<accession>A0ACC1YQ43</accession>
<evidence type="ECO:0000313" key="1">
    <source>
        <dbReference type="EMBL" id="KAJ4725561.1"/>
    </source>
</evidence>
<protein>
    <submittedName>
        <fullName evidence="1">Gibberellin 2-beta-dioxygenase 8</fullName>
    </submittedName>
</protein>